<gene>
    <name evidence="9" type="ORF">F511_04602</name>
</gene>
<dbReference type="PANTHER" id="PTHR47926">
    <property type="entry name" value="PENTATRICOPEPTIDE REPEAT-CONTAINING PROTEIN"/>
    <property type="match status" value="1"/>
</dbReference>
<dbReference type="AlphaFoldDB" id="A0A2Z7B0X6"/>
<evidence type="ECO:0000256" key="2">
    <source>
        <dbReference type="ARBA" id="ARBA00006643"/>
    </source>
</evidence>
<evidence type="ECO:0000256" key="1">
    <source>
        <dbReference type="ARBA" id="ARBA00004173"/>
    </source>
</evidence>
<evidence type="ECO:0000259" key="8">
    <source>
        <dbReference type="Pfam" id="PF14432"/>
    </source>
</evidence>
<keyword evidence="4" id="KW-0809">Transit peptide</keyword>
<evidence type="ECO:0000313" key="9">
    <source>
        <dbReference type="EMBL" id="KZV27551.1"/>
    </source>
</evidence>
<keyword evidence="5" id="KW-0496">Mitochondrion</keyword>
<dbReference type="OrthoDB" id="1932290at2759"/>
<accession>A0A2Z7B0X6</accession>
<dbReference type="GO" id="GO:0003723">
    <property type="term" value="F:RNA binding"/>
    <property type="evidence" value="ECO:0007669"/>
    <property type="project" value="InterPro"/>
</dbReference>
<evidence type="ECO:0000256" key="6">
    <source>
        <dbReference type="PROSITE-ProRule" id="PRU00708"/>
    </source>
</evidence>
<dbReference type="Proteomes" id="UP000250235">
    <property type="component" value="Unassembled WGS sequence"/>
</dbReference>
<comment type="subcellular location">
    <subcellularLocation>
        <location evidence="1">Mitochondrion</location>
    </subcellularLocation>
</comment>
<evidence type="ECO:0000256" key="5">
    <source>
        <dbReference type="ARBA" id="ARBA00023128"/>
    </source>
</evidence>
<evidence type="ECO:0000313" key="10">
    <source>
        <dbReference type="Proteomes" id="UP000250235"/>
    </source>
</evidence>
<protein>
    <submittedName>
        <fullName evidence="9">Pentatricopeptide repeat-containing protein-like</fullName>
    </submittedName>
</protein>
<organism evidence="9 10">
    <name type="scientific">Dorcoceras hygrometricum</name>
    <dbReference type="NCBI Taxonomy" id="472368"/>
    <lineage>
        <taxon>Eukaryota</taxon>
        <taxon>Viridiplantae</taxon>
        <taxon>Streptophyta</taxon>
        <taxon>Embryophyta</taxon>
        <taxon>Tracheophyta</taxon>
        <taxon>Spermatophyta</taxon>
        <taxon>Magnoliopsida</taxon>
        <taxon>eudicotyledons</taxon>
        <taxon>Gunneridae</taxon>
        <taxon>Pentapetalae</taxon>
        <taxon>asterids</taxon>
        <taxon>lamiids</taxon>
        <taxon>Lamiales</taxon>
        <taxon>Gesneriaceae</taxon>
        <taxon>Didymocarpoideae</taxon>
        <taxon>Trichosporeae</taxon>
        <taxon>Loxocarpinae</taxon>
        <taxon>Dorcoceras</taxon>
    </lineage>
</organism>
<dbReference type="FunFam" id="1.25.40.10:FF:000503">
    <property type="entry name" value="Pentatricopeptide repeat-containing protein, mitochondrial"/>
    <property type="match status" value="1"/>
</dbReference>
<dbReference type="NCBIfam" id="TIGR00756">
    <property type="entry name" value="PPR"/>
    <property type="match status" value="2"/>
</dbReference>
<dbReference type="GO" id="GO:0005739">
    <property type="term" value="C:mitochondrion"/>
    <property type="evidence" value="ECO:0007669"/>
    <property type="project" value="UniProtKB-SubCell"/>
</dbReference>
<dbReference type="PANTHER" id="PTHR47926:SF388">
    <property type="entry name" value="DYW DOMAIN-CONTAINING PROTEIN"/>
    <property type="match status" value="1"/>
</dbReference>
<feature type="compositionally biased region" description="Polar residues" evidence="7">
    <location>
        <begin position="198"/>
        <end position="219"/>
    </location>
</feature>
<evidence type="ECO:0000256" key="7">
    <source>
        <dbReference type="SAM" id="MobiDB-lite"/>
    </source>
</evidence>
<dbReference type="InterPro" id="IPR032867">
    <property type="entry name" value="DYW_dom"/>
</dbReference>
<dbReference type="EMBL" id="KV010626">
    <property type="protein sequence ID" value="KZV27551.1"/>
    <property type="molecule type" value="Genomic_DNA"/>
</dbReference>
<reference evidence="9 10" key="1">
    <citation type="journal article" date="2015" name="Proc. Natl. Acad. Sci. U.S.A.">
        <title>The resurrection genome of Boea hygrometrica: A blueprint for survival of dehydration.</title>
        <authorList>
            <person name="Xiao L."/>
            <person name="Yang G."/>
            <person name="Zhang L."/>
            <person name="Yang X."/>
            <person name="Zhao S."/>
            <person name="Ji Z."/>
            <person name="Zhou Q."/>
            <person name="Hu M."/>
            <person name="Wang Y."/>
            <person name="Chen M."/>
            <person name="Xu Y."/>
            <person name="Jin H."/>
            <person name="Xiao X."/>
            <person name="Hu G."/>
            <person name="Bao F."/>
            <person name="Hu Y."/>
            <person name="Wan P."/>
            <person name="Li L."/>
            <person name="Deng X."/>
            <person name="Kuang T."/>
            <person name="Xiang C."/>
            <person name="Zhu J.K."/>
            <person name="Oliver M.J."/>
            <person name="He Y."/>
        </authorList>
    </citation>
    <scope>NUCLEOTIDE SEQUENCE [LARGE SCALE GENOMIC DNA]</scope>
    <source>
        <strain evidence="10">cv. XS01</strain>
    </source>
</reference>
<proteinExistence type="inferred from homology"/>
<dbReference type="InterPro" id="IPR046960">
    <property type="entry name" value="PPR_At4g14850-like_plant"/>
</dbReference>
<evidence type="ECO:0000256" key="3">
    <source>
        <dbReference type="ARBA" id="ARBA00022737"/>
    </source>
</evidence>
<dbReference type="Pfam" id="PF14432">
    <property type="entry name" value="DYW_deaminase"/>
    <property type="match status" value="1"/>
</dbReference>
<keyword evidence="10" id="KW-1185">Reference proteome</keyword>
<dbReference type="InterPro" id="IPR011990">
    <property type="entry name" value="TPR-like_helical_dom_sf"/>
</dbReference>
<evidence type="ECO:0000256" key="4">
    <source>
        <dbReference type="ARBA" id="ARBA00022946"/>
    </source>
</evidence>
<dbReference type="PROSITE" id="PS51375">
    <property type="entry name" value="PPR"/>
    <property type="match status" value="1"/>
</dbReference>
<keyword evidence="3" id="KW-0677">Repeat</keyword>
<dbReference type="Gene3D" id="1.25.40.10">
    <property type="entry name" value="Tetratricopeptide repeat domain"/>
    <property type="match status" value="2"/>
</dbReference>
<dbReference type="GO" id="GO:0009451">
    <property type="term" value="P:RNA modification"/>
    <property type="evidence" value="ECO:0007669"/>
    <property type="project" value="InterPro"/>
</dbReference>
<name>A0A2Z7B0X6_9LAMI</name>
<feature type="region of interest" description="Disordered" evidence="7">
    <location>
        <begin position="175"/>
        <end position="222"/>
    </location>
</feature>
<dbReference type="GO" id="GO:0008270">
    <property type="term" value="F:zinc ion binding"/>
    <property type="evidence" value="ECO:0007669"/>
    <property type="project" value="InterPro"/>
</dbReference>
<dbReference type="Pfam" id="PF13812">
    <property type="entry name" value="PPR_3"/>
    <property type="match status" value="1"/>
</dbReference>
<dbReference type="Pfam" id="PF01535">
    <property type="entry name" value="PPR"/>
    <property type="match status" value="2"/>
</dbReference>
<sequence length="745" mass="83048">MIWTKSIVILPKIECAESTVQQISWDPAGAPTNDLNGLLHASQNKVRGIGKYPDEGTQTLKATYLFGLGPSGFGADPFSLAVRLFGLCCRPCGEQADAEMYSSLATLNSLRRLFHTKNLSALTESYNLVRNLSSAAERTDFYNHFDGVIAENRQGYENGNRNGLYYGRRLAGVEQNRSPNGFTGDDPNGHFAEFQPSHGRNNPQNGSHNDWNSGGSDTNLDGIKYGQSSNGVYEQYHGGHYENLEHGSLRNEAISGRFDVGMQKGGGIYGQEGLGGGVSGRYQTSIQQNYNGNHFGNFQQTASADYYSNTGNYQQNWRESQVCGIADSGVASNPNEGSVGIVEGSLPVSRTEDLDELCKEGKLKEAVELLGQLEQQGITVDLPRYLALMQVCGENKALEEAKSVHEHLLKSMPHPEVRIYNKILEMYSKCGSMVDAFEVFDKMPRRNLTSWDILIYWLAKNDHGEDSIYLFEQFKKSGLKPDGQMFLGVFCACGAVGDFVEGMLHFESMSKDYGIVPSIEHYVGMVDMLGSAGFLDEALEFIEKMPVEPTVEVWETLMKYCRMHGNMELGDRCTDIVQLLDPSHLNEQSREGLIPINAADLAKEKERKKLSGQNLLEVRSRVHEYRAGDRSHPDHERTYALLRGLRQQMKEVGYVPETKFVLHDVDIEAKEEALMAHSERLAAAQGFLSTPARSPLRIIKNLRVCGDCHNAFKIISSIVGREIIARDSKRFHHFKDGSCSCNDYW</sequence>
<feature type="domain" description="DYW" evidence="8">
    <location>
        <begin position="653"/>
        <end position="745"/>
    </location>
</feature>
<feature type="repeat" description="PPR" evidence="6">
    <location>
        <begin position="416"/>
        <end position="450"/>
    </location>
</feature>
<dbReference type="InterPro" id="IPR002885">
    <property type="entry name" value="PPR_rpt"/>
</dbReference>
<comment type="similarity">
    <text evidence="2">Belongs to the PPR family. PCMP-H subfamily.</text>
</comment>